<evidence type="ECO:0000313" key="2">
    <source>
        <dbReference type="EMBL" id="MFC3204643.1"/>
    </source>
</evidence>
<dbReference type="EMBL" id="JBHRTK010000001">
    <property type="protein sequence ID" value="MFC3204643.1"/>
    <property type="molecule type" value="Genomic_DNA"/>
</dbReference>
<dbReference type="RefSeq" id="WP_378217319.1">
    <property type="nucleotide sequence ID" value="NZ_JBHRTK010000001.1"/>
</dbReference>
<accession>A0ABV7K5K0</accession>
<keyword evidence="1" id="KW-0472">Membrane</keyword>
<feature type="transmembrane region" description="Helical" evidence="1">
    <location>
        <begin position="20"/>
        <end position="45"/>
    </location>
</feature>
<keyword evidence="1" id="KW-1133">Transmembrane helix</keyword>
<keyword evidence="1" id="KW-0812">Transmembrane</keyword>
<protein>
    <submittedName>
        <fullName evidence="2">Uncharacterized protein</fullName>
    </submittedName>
</protein>
<dbReference type="Proteomes" id="UP001595583">
    <property type="component" value="Unassembled WGS sequence"/>
</dbReference>
<gene>
    <name evidence="2" type="ORF">ACFOHJ_00220</name>
</gene>
<evidence type="ECO:0000256" key="1">
    <source>
        <dbReference type="SAM" id="Phobius"/>
    </source>
</evidence>
<name>A0ABV7K5K0_9HYPH</name>
<organism evidence="2 3">
    <name type="scientific">Aquamicrobium soli</name>
    <dbReference type="NCBI Taxonomy" id="1811518"/>
    <lineage>
        <taxon>Bacteria</taxon>
        <taxon>Pseudomonadati</taxon>
        <taxon>Pseudomonadota</taxon>
        <taxon>Alphaproteobacteria</taxon>
        <taxon>Hyphomicrobiales</taxon>
        <taxon>Phyllobacteriaceae</taxon>
        <taxon>Aquamicrobium</taxon>
    </lineage>
</organism>
<proteinExistence type="predicted"/>
<reference evidence="3" key="1">
    <citation type="journal article" date="2019" name="Int. J. Syst. Evol. Microbiol.">
        <title>The Global Catalogue of Microorganisms (GCM) 10K type strain sequencing project: providing services to taxonomists for standard genome sequencing and annotation.</title>
        <authorList>
            <consortium name="The Broad Institute Genomics Platform"/>
            <consortium name="The Broad Institute Genome Sequencing Center for Infectious Disease"/>
            <person name="Wu L."/>
            <person name="Ma J."/>
        </authorList>
    </citation>
    <scope>NUCLEOTIDE SEQUENCE [LARGE SCALE GENOMIC DNA]</scope>
    <source>
        <strain evidence="3">KCTC 52165</strain>
    </source>
</reference>
<evidence type="ECO:0000313" key="3">
    <source>
        <dbReference type="Proteomes" id="UP001595583"/>
    </source>
</evidence>
<keyword evidence="3" id="KW-1185">Reference proteome</keyword>
<comment type="caution">
    <text evidence="2">The sequence shown here is derived from an EMBL/GenBank/DDBJ whole genome shotgun (WGS) entry which is preliminary data.</text>
</comment>
<sequence>MADGSHGVTPPETAETRRFLAGVSCGIGMLFALVMAMQFAAGLIFGGCEL</sequence>